<proteinExistence type="predicted"/>
<organism evidence="2">
    <name type="scientific">Albugo laibachii Nc14</name>
    <dbReference type="NCBI Taxonomy" id="890382"/>
    <lineage>
        <taxon>Eukaryota</taxon>
        <taxon>Sar</taxon>
        <taxon>Stramenopiles</taxon>
        <taxon>Oomycota</taxon>
        <taxon>Peronosporomycetes</taxon>
        <taxon>Albuginales</taxon>
        <taxon>Albuginaceae</taxon>
        <taxon>Albugo</taxon>
    </lineage>
</organism>
<evidence type="ECO:0000313" key="2">
    <source>
        <dbReference type="EMBL" id="CCA18706.1"/>
    </source>
</evidence>
<reference evidence="2" key="1">
    <citation type="journal article" date="2011" name="PLoS Biol.">
        <title>Gene gain and loss during evolution of obligate parasitism in the white rust pathogen of Arabidopsis thaliana.</title>
        <authorList>
            <person name="Kemen E."/>
            <person name="Gardiner A."/>
            <person name="Schultz-Larsen T."/>
            <person name="Kemen A.C."/>
            <person name="Balmuth A.L."/>
            <person name="Robert-Seilaniantz A."/>
            <person name="Bailey K."/>
            <person name="Holub E."/>
            <person name="Studholme D.J."/>
            <person name="Maclean D."/>
            <person name="Jones J.D."/>
        </authorList>
    </citation>
    <scope>NUCLEOTIDE SEQUENCE</scope>
</reference>
<dbReference type="HOGENOM" id="CLU_2890437_0_0_1"/>
<dbReference type="EMBL" id="FR824100">
    <property type="protein sequence ID" value="CCA18706.1"/>
    <property type="molecule type" value="Genomic_DNA"/>
</dbReference>
<keyword evidence="1" id="KW-1133">Transmembrane helix</keyword>
<reference evidence="2" key="2">
    <citation type="submission" date="2011-02" db="EMBL/GenBank/DDBJ databases">
        <authorList>
            <person name="MacLean D."/>
        </authorList>
    </citation>
    <scope>NUCLEOTIDE SEQUENCE</scope>
</reference>
<accession>F0WC25</accession>
<keyword evidence="1" id="KW-0472">Membrane</keyword>
<name>F0WC25_9STRA</name>
<sequence length="63" mass="7159">MTVFCSHSLSFLPLVSQGLLVYRRKTSLLDGFSLFALYIVAFLVVLIAVSYLFLLRISHTLTY</sequence>
<protein>
    <submittedName>
        <fullName evidence="2">AlNc14C55G4211 protein</fullName>
    </submittedName>
</protein>
<dbReference type="AlphaFoldDB" id="F0WC25"/>
<gene>
    <name evidence="2" type="primary">AlNc14C55G4211</name>
    <name evidence="2" type="ORF">ALNC14_048490</name>
</gene>
<evidence type="ECO:0000256" key="1">
    <source>
        <dbReference type="SAM" id="Phobius"/>
    </source>
</evidence>
<keyword evidence="1" id="KW-0812">Transmembrane</keyword>
<feature type="transmembrane region" description="Helical" evidence="1">
    <location>
        <begin position="34"/>
        <end position="54"/>
    </location>
</feature>